<accession>A0A1C7NQR5</accession>
<feature type="domain" description="LIM zinc-binding" evidence="6">
    <location>
        <begin position="16"/>
        <end position="86"/>
    </location>
</feature>
<comment type="caution">
    <text evidence="8">The sequence shown here is derived from an EMBL/GenBank/DDBJ whole genome shotgun (WGS) entry which is preliminary data.</text>
</comment>
<dbReference type="InterPro" id="IPR001781">
    <property type="entry name" value="Znf_LIM"/>
</dbReference>
<dbReference type="CDD" id="cd08368">
    <property type="entry name" value="LIM"/>
    <property type="match status" value="1"/>
</dbReference>
<evidence type="ECO:0000313" key="9">
    <source>
        <dbReference type="Proteomes" id="UP000093000"/>
    </source>
</evidence>
<dbReference type="PROSITE" id="PS50238">
    <property type="entry name" value="RHOGAP"/>
    <property type="match status" value="1"/>
</dbReference>
<proteinExistence type="predicted"/>
<name>A0A1C7NQR5_9FUNG</name>
<keyword evidence="3 4" id="KW-0862">Zinc</keyword>
<reference evidence="8 9" key="1">
    <citation type="submission" date="2016-03" db="EMBL/GenBank/DDBJ databases">
        <title>Choanephora cucurbitarum.</title>
        <authorList>
            <person name="Min B."/>
            <person name="Park H."/>
            <person name="Park J.-H."/>
            <person name="Shin H.-D."/>
            <person name="Choi I.-G."/>
        </authorList>
    </citation>
    <scope>NUCLEOTIDE SEQUENCE [LARGE SCALE GENOMIC DNA]</scope>
    <source>
        <strain evidence="8 9">KUS-F28377</strain>
    </source>
</reference>
<feature type="compositionally biased region" description="Basic and acidic residues" evidence="5">
    <location>
        <begin position="477"/>
        <end position="486"/>
    </location>
</feature>
<dbReference type="Pfam" id="PF00620">
    <property type="entry name" value="RhoGAP"/>
    <property type="match status" value="1"/>
</dbReference>
<dbReference type="SUPFAM" id="SSF57716">
    <property type="entry name" value="Glucocorticoid receptor-like (DNA-binding domain)"/>
    <property type="match status" value="1"/>
</dbReference>
<dbReference type="AlphaFoldDB" id="A0A1C7NQR5"/>
<dbReference type="InterPro" id="IPR008936">
    <property type="entry name" value="Rho_GTPase_activation_prot"/>
</dbReference>
<dbReference type="PROSITE" id="PS00478">
    <property type="entry name" value="LIM_DOMAIN_1"/>
    <property type="match status" value="1"/>
</dbReference>
<dbReference type="Proteomes" id="UP000093000">
    <property type="component" value="Unassembled WGS sequence"/>
</dbReference>
<keyword evidence="4" id="KW-0440">LIM domain</keyword>
<dbReference type="GO" id="GO:0007165">
    <property type="term" value="P:signal transduction"/>
    <property type="evidence" value="ECO:0007669"/>
    <property type="project" value="InterPro"/>
</dbReference>
<evidence type="ECO:0000256" key="1">
    <source>
        <dbReference type="ARBA" id="ARBA00022468"/>
    </source>
</evidence>
<evidence type="ECO:0000256" key="4">
    <source>
        <dbReference type="PROSITE-ProRule" id="PRU00125"/>
    </source>
</evidence>
<evidence type="ECO:0000259" key="6">
    <source>
        <dbReference type="PROSITE" id="PS50023"/>
    </source>
</evidence>
<dbReference type="SUPFAM" id="SSF48350">
    <property type="entry name" value="GTPase activation domain, GAP"/>
    <property type="match status" value="1"/>
</dbReference>
<dbReference type="InterPro" id="IPR000198">
    <property type="entry name" value="RhoGAP_dom"/>
</dbReference>
<dbReference type="PANTHER" id="PTHR14963:SF7">
    <property type="entry name" value="RHO GTPASE-ACTIVATING PROTEIN 19"/>
    <property type="match status" value="1"/>
</dbReference>
<dbReference type="PANTHER" id="PTHR14963">
    <property type="entry name" value="RHO GTPASE ACTIVATING PROTEIN 18,19-RELATED"/>
    <property type="match status" value="1"/>
</dbReference>
<dbReference type="OrthoDB" id="20689at2759"/>
<feature type="region of interest" description="Disordered" evidence="5">
    <location>
        <begin position="443"/>
        <end position="516"/>
    </location>
</feature>
<dbReference type="STRING" id="101091.A0A1C7NQR5"/>
<keyword evidence="1" id="KW-0343">GTPase activation</keyword>
<keyword evidence="9" id="KW-1185">Reference proteome</keyword>
<dbReference type="SMART" id="SM00324">
    <property type="entry name" value="RhoGAP"/>
    <property type="match status" value="1"/>
</dbReference>
<dbReference type="GO" id="GO:0005737">
    <property type="term" value="C:cytoplasm"/>
    <property type="evidence" value="ECO:0007669"/>
    <property type="project" value="TreeGrafter"/>
</dbReference>
<gene>
    <name evidence="8" type="primary">rga1_2</name>
    <name evidence="8" type="ORF">A0J61_00661</name>
</gene>
<keyword evidence="2 4" id="KW-0479">Metal-binding</keyword>
<evidence type="ECO:0000256" key="5">
    <source>
        <dbReference type="SAM" id="MobiDB-lite"/>
    </source>
</evidence>
<dbReference type="GO" id="GO:0005096">
    <property type="term" value="F:GTPase activator activity"/>
    <property type="evidence" value="ECO:0007669"/>
    <property type="project" value="UniProtKB-KW"/>
</dbReference>
<dbReference type="Gene3D" id="1.10.555.10">
    <property type="entry name" value="Rho GTPase activation protein"/>
    <property type="match status" value="1"/>
</dbReference>
<dbReference type="EMBL" id="LUGH01000016">
    <property type="protein sequence ID" value="OBZ91259.1"/>
    <property type="molecule type" value="Genomic_DNA"/>
</dbReference>
<feature type="domain" description="Rho-GAP" evidence="7">
    <location>
        <begin position="622"/>
        <end position="832"/>
    </location>
</feature>
<sequence length="900" mass="102640">MTLLEKSLRNSPSIDYVCHNCQKNCVRGDPSLIRAVGHLYHKDCFKCDFCQVSVLDKFYLLDIDLGEAISSNIILCEKDYYQQSQFKCHQCNGQISNDHFQVIGSHKYHQQCLFCPGCTIENNNTCKTEEERFGYNGRPYCRYHYSLIKGTECVGCGQAVLDQSKIQDQVKWHTECYMIKKYYQVDLIDIRSKFIHESYSKEEFMAAQDEHASLRLSIWRDLSQFEDKTAKLTSDTILSNQSGNVADEYYQCHLLTKQISTVFTVMDLLFKHVTHLSYDTPIQELKECYVSFVNMLCQSNMNETEIMIEMATKMSHHLRDLIKLILQQSLILERNFGPGNNVIPQVLCIFSEGQHKTMLDISYLHEVHQFIQAALLKMGFVLNIKPTDNNRPDETISYKAPTININTSKPTFSSIYNQTKMTSSTTHLQYLPKQPQNTAAIHLNRSQSTSRSTAEEKSASATPSRMRSIRRALTTTRRKESKDRGSSAHPPLQISLPDTQLNHTTPPLSPPSAPHSSGVAWVIPTYIPEITQQQDSIVRHTAALYIESHVDDYLLVDDLLAFVDAKKLNGGTSLWGKLKTHILTPTSDASMQFSLPSPVSEKKIGVSLCNLSNASLSSQQKISDSEMFEKWKTTCPFILPCFSSHSLVPSFLRDCILVMVDQDINTEGIFRKNGNIRGLKDMCDTLDSQAHREDWKEFFKEQTIVQLAAFIKRFLRELPEPLMTHKMHKLFMLSTKVSTQAEMLAIIRCSICILPKPNRDTLLMILVLLNWVARHADENKMDYENLATVMAPNILYKNHETKKTSHVPADPAICHGEICVISAMIEHVDKLIEVPSEFSLLLEHPKMTEYLYSNSIDLTSSKHFVRTFSNLIKIKKEIGIQKTIHSHTMLPPSPSISAKY</sequence>
<feature type="compositionally biased region" description="Polar residues" evidence="5">
    <location>
        <begin position="443"/>
        <end position="452"/>
    </location>
</feature>
<feature type="compositionally biased region" description="Polar residues" evidence="5">
    <location>
        <begin position="496"/>
        <end position="505"/>
    </location>
</feature>
<dbReference type="GO" id="GO:0046872">
    <property type="term" value="F:metal ion binding"/>
    <property type="evidence" value="ECO:0007669"/>
    <property type="project" value="UniProtKB-KW"/>
</dbReference>
<dbReference type="InParanoid" id="A0A1C7NQR5"/>
<dbReference type="Gene3D" id="2.10.110.10">
    <property type="entry name" value="Cysteine Rich Protein"/>
    <property type="match status" value="3"/>
</dbReference>
<dbReference type="PROSITE" id="PS50023">
    <property type="entry name" value="LIM_DOMAIN_2"/>
    <property type="match status" value="1"/>
</dbReference>
<evidence type="ECO:0000256" key="2">
    <source>
        <dbReference type="ARBA" id="ARBA00022723"/>
    </source>
</evidence>
<evidence type="ECO:0000256" key="3">
    <source>
        <dbReference type="ARBA" id="ARBA00022833"/>
    </source>
</evidence>
<dbReference type="Pfam" id="PF00412">
    <property type="entry name" value="LIM"/>
    <property type="match status" value="1"/>
</dbReference>
<dbReference type="SMART" id="SM00132">
    <property type="entry name" value="LIM"/>
    <property type="match status" value="2"/>
</dbReference>
<organism evidence="8 9">
    <name type="scientific">Choanephora cucurbitarum</name>
    <dbReference type="NCBI Taxonomy" id="101091"/>
    <lineage>
        <taxon>Eukaryota</taxon>
        <taxon>Fungi</taxon>
        <taxon>Fungi incertae sedis</taxon>
        <taxon>Mucoromycota</taxon>
        <taxon>Mucoromycotina</taxon>
        <taxon>Mucoromycetes</taxon>
        <taxon>Mucorales</taxon>
        <taxon>Mucorineae</taxon>
        <taxon>Choanephoraceae</taxon>
        <taxon>Choanephoroideae</taxon>
        <taxon>Choanephora</taxon>
    </lineage>
</organism>
<protein>
    <submittedName>
        <fullName evidence="8">Rho-type GTPase-activating protein 1</fullName>
    </submittedName>
</protein>
<evidence type="ECO:0000259" key="7">
    <source>
        <dbReference type="PROSITE" id="PS50238"/>
    </source>
</evidence>
<evidence type="ECO:0000313" key="8">
    <source>
        <dbReference type="EMBL" id="OBZ91259.1"/>
    </source>
</evidence>
<dbReference type="GO" id="GO:0051056">
    <property type="term" value="P:regulation of small GTPase mediated signal transduction"/>
    <property type="evidence" value="ECO:0007669"/>
    <property type="project" value="TreeGrafter"/>
</dbReference>